<feature type="compositionally biased region" description="Polar residues" evidence="1">
    <location>
        <begin position="64"/>
        <end position="80"/>
    </location>
</feature>
<evidence type="ECO:0000313" key="5">
    <source>
        <dbReference type="Proteomes" id="UP000297866"/>
    </source>
</evidence>
<accession>A0A4R8UHN8</accession>
<name>A0A4R8UHN8_9MICO</name>
<feature type="domain" description="M23ase beta-sheet core" evidence="3">
    <location>
        <begin position="149"/>
        <end position="243"/>
    </location>
</feature>
<dbReference type="SUPFAM" id="SSF51261">
    <property type="entry name" value="Duplicated hybrid motif"/>
    <property type="match status" value="1"/>
</dbReference>
<evidence type="ECO:0000259" key="3">
    <source>
        <dbReference type="Pfam" id="PF01551"/>
    </source>
</evidence>
<reference evidence="4 5" key="1">
    <citation type="submission" date="2019-03" db="EMBL/GenBank/DDBJ databases">
        <title>Genomics of glacier-inhabiting Cryobacterium strains.</title>
        <authorList>
            <person name="Liu Q."/>
            <person name="Xin Y.-H."/>
        </authorList>
    </citation>
    <scope>NUCLEOTIDE SEQUENCE [LARGE SCALE GENOMIC DNA]</scope>
    <source>
        <strain evidence="4 5">Sr47</strain>
    </source>
</reference>
<keyword evidence="5" id="KW-1185">Reference proteome</keyword>
<dbReference type="InterPro" id="IPR011055">
    <property type="entry name" value="Dup_hybrid_motif"/>
</dbReference>
<dbReference type="EMBL" id="SOEZ01000022">
    <property type="protein sequence ID" value="TFB54166.1"/>
    <property type="molecule type" value="Genomic_DNA"/>
</dbReference>
<keyword evidence="2" id="KW-0472">Membrane</keyword>
<dbReference type="Proteomes" id="UP000297866">
    <property type="component" value="Unassembled WGS sequence"/>
</dbReference>
<dbReference type="GO" id="GO:0004222">
    <property type="term" value="F:metalloendopeptidase activity"/>
    <property type="evidence" value="ECO:0007669"/>
    <property type="project" value="TreeGrafter"/>
</dbReference>
<evidence type="ECO:0000256" key="1">
    <source>
        <dbReference type="SAM" id="MobiDB-lite"/>
    </source>
</evidence>
<dbReference type="AlphaFoldDB" id="A0A4R8UHN8"/>
<dbReference type="Pfam" id="PF01551">
    <property type="entry name" value="Peptidase_M23"/>
    <property type="match status" value="1"/>
</dbReference>
<keyword evidence="2" id="KW-0812">Transmembrane</keyword>
<proteinExistence type="predicted"/>
<evidence type="ECO:0000256" key="2">
    <source>
        <dbReference type="SAM" id="Phobius"/>
    </source>
</evidence>
<feature type="region of interest" description="Disordered" evidence="1">
    <location>
        <begin position="60"/>
        <end position="80"/>
    </location>
</feature>
<dbReference type="OrthoDB" id="1099523at2"/>
<keyword evidence="2" id="KW-1133">Transmembrane helix</keyword>
<dbReference type="CDD" id="cd12797">
    <property type="entry name" value="M23_peptidase"/>
    <property type="match status" value="1"/>
</dbReference>
<dbReference type="InterPro" id="IPR050570">
    <property type="entry name" value="Cell_wall_metabolism_enzyme"/>
</dbReference>
<feature type="transmembrane region" description="Helical" evidence="2">
    <location>
        <begin position="34"/>
        <end position="57"/>
    </location>
</feature>
<dbReference type="InterPro" id="IPR016047">
    <property type="entry name" value="M23ase_b-sheet_dom"/>
</dbReference>
<gene>
    <name evidence="4" type="ORF">E3O23_03975</name>
</gene>
<feature type="region of interest" description="Disordered" evidence="1">
    <location>
        <begin position="1"/>
        <end position="21"/>
    </location>
</feature>
<comment type="caution">
    <text evidence="4">The sequence shown here is derived from an EMBL/GenBank/DDBJ whole genome shotgun (WGS) entry which is preliminary data.</text>
</comment>
<sequence>MNSRANGALPIDEPRDASLPTEGRVRTSMRRHMIGPVAMVFVALLAVSGSVPAYAVAPDAPSGPGQNVPMSRPAQSLQVSPAATITVQRDDYTSAAAPKPKPKPKPAAQVQAASVAVGTGQGWLLPVAGRISSAFGPRPNAPVAGVSSFHKGADIAAPCGQPVRAAQAGTVIEAGYQGSYGNWVLIDHGNGIQTGYAHNSQNVVSKGQRVAAGATVALVGSTGASSGCHVHFETRVGGAQVDPVSFMSSWGIRLG</sequence>
<organism evidence="4 5">
    <name type="scientific">Cryobacterium tagatosivorans</name>
    <dbReference type="NCBI Taxonomy" id="1259199"/>
    <lineage>
        <taxon>Bacteria</taxon>
        <taxon>Bacillati</taxon>
        <taxon>Actinomycetota</taxon>
        <taxon>Actinomycetes</taxon>
        <taxon>Micrococcales</taxon>
        <taxon>Microbacteriaceae</taxon>
        <taxon>Cryobacterium</taxon>
    </lineage>
</organism>
<evidence type="ECO:0000313" key="4">
    <source>
        <dbReference type="EMBL" id="TFB54166.1"/>
    </source>
</evidence>
<dbReference type="Gene3D" id="2.70.70.10">
    <property type="entry name" value="Glucose Permease (Domain IIA)"/>
    <property type="match status" value="1"/>
</dbReference>
<dbReference type="PANTHER" id="PTHR21666">
    <property type="entry name" value="PEPTIDASE-RELATED"/>
    <property type="match status" value="1"/>
</dbReference>
<dbReference type="PANTHER" id="PTHR21666:SF270">
    <property type="entry name" value="MUREIN HYDROLASE ACTIVATOR ENVC"/>
    <property type="match status" value="1"/>
</dbReference>
<protein>
    <submittedName>
        <fullName evidence="4">M23 family metallopeptidase</fullName>
    </submittedName>
</protein>